<protein>
    <submittedName>
        <fullName evidence="1">Uncharacterized protein</fullName>
    </submittedName>
</protein>
<proteinExistence type="predicted"/>
<dbReference type="AlphaFoldDB" id="S4PSY9"/>
<feature type="non-terminal residue" evidence="1">
    <location>
        <position position="76"/>
    </location>
</feature>
<name>S4PSY9_9NEOP</name>
<dbReference type="EMBL" id="GAIX01012958">
    <property type="protein sequence ID" value="JAA79602.1"/>
    <property type="molecule type" value="Transcribed_RNA"/>
</dbReference>
<organism evidence="1">
    <name type="scientific">Pararge aegeria</name>
    <name type="common">speckled wood butterfly</name>
    <dbReference type="NCBI Taxonomy" id="116150"/>
    <lineage>
        <taxon>Eukaryota</taxon>
        <taxon>Metazoa</taxon>
        <taxon>Ecdysozoa</taxon>
        <taxon>Arthropoda</taxon>
        <taxon>Hexapoda</taxon>
        <taxon>Insecta</taxon>
        <taxon>Pterygota</taxon>
        <taxon>Neoptera</taxon>
        <taxon>Endopterygota</taxon>
        <taxon>Lepidoptera</taxon>
        <taxon>Glossata</taxon>
        <taxon>Ditrysia</taxon>
        <taxon>Papilionoidea</taxon>
        <taxon>Nymphalidae</taxon>
        <taxon>Satyrinae</taxon>
        <taxon>Satyrini</taxon>
        <taxon>Parargina</taxon>
        <taxon>Pararge</taxon>
    </lineage>
</organism>
<reference evidence="1" key="2">
    <citation type="submission" date="2013-05" db="EMBL/GenBank/DDBJ databases">
        <authorList>
            <person name="Carter J.-M."/>
            <person name="Baker S.C."/>
            <person name="Pink R."/>
            <person name="Carter D.R.F."/>
            <person name="Collins A."/>
            <person name="Tomlin J."/>
            <person name="Gibbs M."/>
            <person name="Breuker C.J."/>
        </authorList>
    </citation>
    <scope>NUCLEOTIDE SEQUENCE</scope>
    <source>
        <tissue evidence="1">Ovary</tissue>
    </source>
</reference>
<sequence length="76" mass="9055">MVREKGHSWNSLIWVSSTNRRCCFMPKLIYETSYHVTTELSQKNKIDCLFEVYIQRVNENRNNNSVATEVHYLLCL</sequence>
<reference evidence="1" key="1">
    <citation type="journal article" date="2013" name="BMC Genomics">
        <title>Unscrambling butterfly oogenesis.</title>
        <authorList>
            <person name="Carter J.M."/>
            <person name="Baker S.C."/>
            <person name="Pink R."/>
            <person name="Carter D.R."/>
            <person name="Collins A."/>
            <person name="Tomlin J."/>
            <person name="Gibbs M."/>
            <person name="Breuker C.J."/>
        </authorList>
    </citation>
    <scope>NUCLEOTIDE SEQUENCE</scope>
    <source>
        <tissue evidence="1">Ovary</tissue>
    </source>
</reference>
<evidence type="ECO:0000313" key="1">
    <source>
        <dbReference type="EMBL" id="JAA79602.1"/>
    </source>
</evidence>
<accession>S4PSY9</accession>